<evidence type="ECO:0000259" key="10">
    <source>
        <dbReference type="Pfam" id="PF06148"/>
    </source>
</evidence>
<evidence type="ECO:0000256" key="8">
    <source>
        <dbReference type="ARBA" id="ARBA00031344"/>
    </source>
</evidence>
<evidence type="ECO:0000313" key="13">
    <source>
        <dbReference type="Proteomes" id="UP000298061"/>
    </source>
</evidence>
<protein>
    <recommendedName>
        <fullName evidence="3">Conserved oligomeric Golgi complex subunit 2</fullName>
    </recommendedName>
    <alternativeName>
        <fullName evidence="8">Component of oligomeric Golgi complex 2</fullName>
    </alternativeName>
</protein>
<dbReference type="Pfam" id="PF12022">
    <property type="entry name" value="COG2_C"/>
    <property type="match status" value="1"/>
</dbReference>
<gene>
    <name evidence="12" type="ORF">EWM64_g449</name>
</gene>
<dbReference type="AlphaFoldDB" id="A0A4Z0ACT7"/>
<dbReference type="InterPro" id="IPR024602">
    <property type="entry name" value="COG_su2_N"/>
</dbReference>
<evidence type="ECO:0000256" key="9">
    <source>
        <dbReference type="SAM" id="MobiDB-lite"/>
    </source>
</evidence>
<sequence length="890" mass="100360">MAVQSPPAASTDPYELERLAEELAAREASNTLSPVKQQFEDADLTPHELPLYAPLSHSNPFFTAETFNVEDFLLSRSHTSLPDLRSELRDYLGNLKEELVKLINDDYEAFISLSTDLKGEGVRLDELRRPLVELRAQILESRSELHSIREAIQTKLKKRSSLREEKTFLHLLLKISESITRLESLLLITAHEDVPPELKDMHLSKSLTTFHEDKSDERIRGNRAKHLTRVAAEYTQLLYHVQKANDERPSAFVDEMQWRIERVKSTISSDLDHLFATTLMNLTDTRSSKLSEVEKAKQVTDMAECFKTYDALGLWRDAEDVLRREIVRDFVKKTIFPGALSAPHSPLLPHTPLLVRAPSPALLTASFLPPRTPYTPFTAFASKQNPFEAAIASSSAYLLDDTDRPLAGLYNTVLKFVDRNLKHILEIAEKVSIKADRGKIQEVAQPRAQRRQKGETFEIMSNVIWAEIGRAIMDELGSVIFAAGKPDEFRRNHETTQAFIRSLQYLAPSAASAESITSHPVYAAFQKRWQLPVYFQLRWKEIVTNVEDALAVQKVEANAPPDMRPFVTAQGAAIWTAITTCWSGEVYIPQLGHRFWKLTLQLLCRYRVWLESSLPRFDLPPKSALSEKAPGSPSLSRASTPNPPVEGHALEDSTADETVLKQFAAAITEITVFESRTRTLWREETSMMLSTPLEDSDDDVNILEAHSISNLTSLIPSMSNQIVAILSRRACDALLPVRSIPSQYRAMSNKRTPTEPSYFVALVLRPMQTFFGIGAADGPGKALKDQFLKSYVEEIFENAIQRYIFYLAAMKKTEDSLRRLKKGKKSNFSLFGSSTAANDDNRDEERVRTQMILDVEAFGKDAQALGVDVANHASFKSLHEMVLANMPDES</sequence>
<evidence type="ECO:0000313" key="12">
    <source>
        <dbReference type="EMBL" id="TFY83578.1"/>
    </source>
</evidence>
<dbReference type="GO" id="GO:0007030">
    <property type="term" value="P:Golgi organization"/>
    <property type="evidence" value="ECO:0007669"/>
    <property type="project" value="InterPro"/>
</dbReference>
<keyword evidence="7" id="KW-0472">Membrane</keyword>
<comment type="similarity">
    <text evidence="2">Belongs to the COG2 family.</text>
</comment>
<evidence type="ECO:0000256" key="7">
    <source>
        <dbReference type="ARBA" id="ARBA00023136"/>
    </source>
</evidence>
<feature type="domain" description="COG complex component COG2 C-terminal" evidence="11">
    <location>
        <begin position="527"/>
        <end position="855"/>
    </location>
</feature>
<dbReference type="InterPro" id="IPR024603">
    <property type="entry name" value="COG_complex_COG2_C"/>
</dbReference>
<evidence type="ECO:0000256" key="2">
    <source>
        <dbReference type="ARBA" id="ARBA00007603"/>
    </source>
</evidence>
<dbReference type="Pfam" id="PF06148">
    <property type="entry name" value="COG2_N"/>
    <property type="match status" value="1"/>
</dbReference>
<dbReference type="PANTHER" id="PTHR12961">
    <property type="entry name" value="CONSERVED OLIGOMERIC GOLGI COMPLEX COMPONENT 2"/>
    <property type="match status" value="1"/>
</dbReference>
<evidence type="ECO:0000256" key="6">
    <source>
        <dbReference type="ARBA" id="ARBA00023034"/>
    </source>
</evidence>
<feature type="region of interest" description="Disordered" evidence="9">
    <location>
        <begin position="621"/>
        <end position="649"/>
    </location>
</feature>
<evidence type="ECO:0000256" key="5">
    <source>
        <dbReference type="ARBA" id="ARBA00022927"/>
    </source>
</evidence>
<dbReference type="STRING" id="135208.A0A4Z0ACT7"/>
<dbReference type="EMBL" id="SFCI01000021">
    <property type="protein sequence ID" value="TFY83578.1"/>
    <property type="molecule type" value="Genomic_DNA"/>
</dbReference>
<evidence type="ECO:0000256" key="1">
    <source>
        <dbReference type="ARBA" id="ARBA00004395"/>
    </source>
</evidence>
<proteinExistence type="inferred from homology"/>
<keyword evidence="4" id="KW-0813">Transport</keyword>
<reference evidence="12 13" key="1">
    <citation type="submission" date="2019-02" db="EMBL/GenBank/DDBJ databases">
        <title>Genome sequencing of the rare red list fungi Hericium alpestre (H. flagellum).</title>
        <authorList>
            <person name="Buettner E."/>
            <person name="Kellner H."/>
        </authorList>
    </citation>
    <scope>NUCLEOTIDE SEQUENCE [LARGE SCALE GENOMIC DNA]</scope>
    <source>
        <strain evidence="12 13">DSM 108284</strain>
    </source>
</reference>
<keyword evidence="5" id="KW-0653">Protein transport</keyword>
<dbReference type="GO" id="GO:0000139">
    <property type="term" value="C:Golgi membrane"/>
    <property type="evidence" value="ECO:0007669"/>
    <property type="project" value="UniProtKB-SubCell"/>
</dbReference>
<dbReference type="Proteomes" id="UP000298061">
    <property type="component" value="Unassembled WGS sequence"/>
</dbReference>
<dbReference type="GO" id="GO:0006891">
    <property type="term" value="P:intra-Golgi vesicle-mediated transport"/>
    <property type="evidence" value="ECO:0007669"/>
    <property type="project" value="TreeGrafter"/>
</dbReference>
<accession>A0A4Z0ACT7</accession>
<dbReference type="InterPro" id="IPR009316">
    <property type="entry name" value="COG2"/>
</dbReference>
<evidence type="ECO:0000259" key="11">
    <source>
        <dbReference type="Pfam" id="PF12022"/>
    </source>
</evidence>
<comment type="subcellular location">
    <subcellularLocation>
        <location evidence="1">Golgi apparatus membrane</location>
        <topology evidence="1">Peripheral membrane protein</topology>
    </subcellularLocation>
</comment>
<dbReference type="GO" id="GO:0015031">
    <property type="term" value="P:protein transport"/>
    <property type="evidence" value="ECO:0007669"/>
    <property type="project" value="UniProtKB-KW"/>
</dbReference>
<organism evidence="12 13">
    <name type="scientific">Hericium alpestre</name>
    <dbReference type="NCBI Taxonomy" id="135208"/>
    <lineage>
        <taxon>Eukaryota</taxon>
        <taxon>Fungi</taxon>
        <taxon>Dikarya</taxon>
        <taxon>Basidiomycota</taxon>
        <taxon>Agaricomycotina</taxon>
        <taxon>Agaricomycetes</taxon>
        <taxon>Russulales</taxon>
        <taxon>Hericiaceae</taxon>
        <taxon>Hericium</taxon>
    </lineage>
</organism>
<evidence type="ECO:0000256" key="4">
    <source>
        <dbReference type="ARBA" id="ARBA00022448"/>
    </source>
</evidence>
<dbReference type="GO" id="GO:0017119">
    <property type="term" value="C:Golgi transport complex"/>
    <property type="evidence" value="ECO:0007669"/>
    <property type="project" value="TreeGrafter"/>
</dbReference>
<evidence type="ECO:0000256" key="3">
    <source>
        <dbReference type="ARBA" id="ARBA00020977"/>
    </source>
</evidence>
<feature type="domain" description="Conserved oligomeric Golgi complex subunit 2 N-terminal" evidence="10">
    <location>
        <begin position="56"/>
        <end position="128"/>
    </location>
</feature>
<dbReference type="PANTHER" id="PTHR12961:SF0">
    <property type="entry name" value="CONSERVED OLIGOMERIC GOLGI COMPLEX SUBUNIT 2"/>
    <property type="match status" value="1"/>
</dbReference>
<keyword evidence="13" id="KW-1185">Reference proteome</keyword>
<dbReference type="OrthoDB" id="332281at2759"/>
<keyword evidence="6" id="KW-0333">Golgi apparatus</keyword>
<name>A0A4Z0ACT7_9AGAM</name>
<comment type="caution">
    <text evidence="12">The sequence shown here is derived from an EMBL/GenBank/DDBJ whole genome shotgun (WGS) entry which is preliminary data.</text>
</comment>